<dbReference type="GO" id="GO:0005634">
    <property type="term" value="C:nucleus"/>
    <property type="evidence" value="ECO:0007669"/>
    <property type="project" value="UniProtKB-SubCell"/>
</dbReference>
<accession>A0A2K0TAB5</accession>
<evidence type="ECO:0000313" key="8">
    <source>
        <dbReference type="Proteomes" id="UP000236546"/>
    </source>
</evidence>
<keyword evidence="5" id="KW-0539">Nucleus</keyword>
<comment type="subcellular location">
    <subcellularLocation>
        <location evidence="1">Nucleus</location>
    </subcellularLocation>
</comment>
<dbReference type="OrthoDB" id="3862662at2759"/>
<evidence type="ECO:0000313" key="7">
    <source>
        <dbReference type="EMBL" id="PNP42469.1"/>
    </source>
</evidence>
<keyword evidence="2" id="KW-0479">Metal-binding</keyword>
<evidence type="ECO:0000259" key="6">
    <source>
        <dbReference type="Pfam" id="PF04082"/>
    </source>
</evidence>
<dbReference type="PANTHER" id="PTHR47338:SF20">
    <property type="entry name" value="ZN(II)2CYS6 TRANSCRIPTION FACTOR (EUROFUNG)"/>
    <property type="match status" value="1"/>
</dbReference>
<proteinExistence type="predicted"/>
<dbReference type="GO" id="GO:0008270">
    <property type="term" value="F:zinc ion binding"/>
    <property type="evidence" value="ECO:0007669"/>
    <property type="project" value="InterPro"/>
</dbReference>
<dbReference type="CDD" id="cd12148">
    <property type="entry name" value="fungal_TF_MHR"/>
    <property type="match status" value="1"/>
</dbReference>
<evidence type="ECO:0000256" key="5">
    <source>
        <dbReference type="ARBA" id="ARBA00023242"/>
    </source>
</evidence>
<protein>
    <recommendedName>
        <fullName evidence="6">Xylanolytic transcriptional activator regulatory domain-containing protein</fullName>
    </recommendedName>
</protein>
<dbReference type="PANTHER" id="PTHR47338">
    <property type="entry name" value="ZN(II)2CYS6 TRANSCRIPTION FACTOR (EUROFUNG)-RELATED"/>
    <property type="match status" value="1"/>
</dbReference>
<dbReference type="AlphaFoldDB" id="A0A2K0TAB5"/>
<sequence length="206" mass="23081">MEASGVFSLRVLQAGILIALYELGQAIYPAAYLTVGSCARYATAIGVDQLRDNDTSSGYGNSRTLSEVEERRRAWWVILFLDRFLNICKPSRWLATKTPTFDDLLPVDDKLWDDGTLKASDFYTISQAFTLEMGMFSRFGQATYMLSQALDLVSPDNQQSAIERSQQMAQLRRTLFALITVSNAEADARELRMCAGFCPQLSICSR</sequence>
<dbReference type="GO" id="GO:0003677">
    <property type="term" value="F:DNA binding"/>
    <property type="evidence" value="ECO:0007669"/>
    <property type="project" value="InterPro"/>
</dbReference>
<dbReference type="GO" id="GO:0000981">
    <property type="term" value="F:DNA-binding transcription factor activity, RNA polymerase II-specific"/>
    <property type="evidence" value="ECO:0007669"/>
    <property type="project" value="InterPro"/>
</dbReference>
<dbReference type="Proteomes" id="UP000236546">
    <property type="component" value="Unassembled WGS sequence"/>
</dbReference>
<evidence type="ECO:0000256" key="2">
    <source>
        <dbReference type="ARBA" id="ARBA00022723"/>
    </source>
</evidence>
<feature type="domain" description="Xylanolytic transcriptional activator regulatory" evidence="6">
    <location>
        <begin position="7"/>
        <end position="164"/>
    </location>
</feature>
<keyword evidence="3" id="KW-0805">Transcription regulation</keyword>
<dbReference type="InterPro" id="IPR050815">
    <property type="entry name" value="TF_fung"/>
</dbReference>
<reference evidence="7 8" key="1">
    <citation type="submission" date="2017-02" db="EMBL/GenBank/DDBJ databases">
        <title>Genomes of Trichoderma spp. with biocontrol activity.</title>
        <authorList>
            <person name="Gardiner D."/>
            <person name="Kazan K."/>
            <person name="Vos C."/>
            <person name="Harvey P."/>
        </authorList>
    </citation>
    <scope>NUCLEOTIDE SEQUENCE [LARGE SCALE GENOMIC DNA]</scope>
    <source>
        <strain evidence="7 8">A5MH</strain>
    </source>
</reference>
<name>A0A2K0TAB5_9HYPO</name>
<dbReference type="InterPro" id="IPR007219">
    <property type="entry name" value="XnlR_reg_dom"/>
</dbReference>
<evidence type="ECO:0000256" key="1">
    <source>
        <dbReference type="ARBA" id="ARBA00004123"/>
    </source>
</evidence>
<gene>
    <name evidence="7" type="ORF">TGAMA5MH_05210</name>
</gene>
<comment type="caution">
    <text evidence="7">The sequence shown here is derived from an EMBL/GenBank/DDBJ whole genome shotgun (WGS) entry which is preliminary data.</text>
</comment>
<organism evidence="7 8">
    <name type="scientific">Trichoderma gamsii</name>
    <dbReference type="NCBI Taxonomy" id="398673"/>
    <lineage>
        <taxon>Eukaryota</taxon>
        <taxon>Fungi</taxon>
        <taxon>Dikarya</taxon>
        <taxon>Ascomycota</taxon>
        <taxon>Pezizomycotina</taxon>
        <taxon>Sordariomycetes</taxon>
        <taxon>Hypocreomycetidae</taxon>
        <taxon>Hypocreales</taxon>
        <taxon>Hypocreaceae</taxon>
        <taxon>Trichoderma</taxon>
    </lineage>
</organism>
<dbReference type="Pfam" id="PF04082">
    <property type="entry name" value="Fungal_trans"/>
    <property type="match status" value="1"/>
</dbReference>
<keyword evidence="4" id="KW-0804">Transcription</keyword>
<evidence type="ECO:0000256" key="4">
    <source>
        <dbReference type="ARBA" id="ARBA00023163"/>
    </source>
</evidence>
<dbReference type="EMBL" id="MTYH01000050">
    <property type="protein sequence ID" value="PNP42469.1"/>
    <property type="molecule type" value="Genomic_DNA"/>
</dbReference>
<evidence type="ECO:0000256" key="3">
    <source>
        <dbReference type="ARBA" id="ARBA00023015"/>
    </source>
</evidence>
<dbReference type="GO" id="GO:0006351">
    <property type="term" value="P:DNA-templated transcription"/>
    <property type="evidence" value="ECO:0007669"/>
    <property type="project" value="InterPro"/>
</dbReference>